<dbReference type="EMBL" id="BKCP01011514">
    <property type="protein sequence ID" value="GER54707.1"/>
    <property type="molecule type" value="Genomic_DNA"/>
</dbReference>
<reference evidence="3" key="1">
    <citation type="journal article" date="2019" name="Curr. Biol.">
        <title>Genome Sequence of Striga asiatica Provides Insight into the Evolution of Plant Parasitism.</title>
        <authorList>
            <person name="Yoshida S."/>
            <person name="Kim S."/>
            <person name="Wafula E.K."/>
            <person name="Tanskanen J."/>
            <person name="Kim Y.M."/>
            <person name="Honaas L."/>
            <person name="Yang Z."/>
            <person name="Spallek T."/>
            <person name="Conn C.E."/>
            <person name="Ichihashi Y."/>
            <person name="Cheong K."/>
            <person name="Cui S."/>
            <person name="Der J.P."/>
            <person name="Gundlach H."/>
            <person name="Jiao Y."/>
            <person name="Hori C."/>
            <person name="Ishida J.K."/>
            <person name="Kasahara H."/>
            <person name="Kiba T."/>
            <person name="Kim M.S."/>
            <person name="Koo N."/>
            <person name="Laohavisit A."/>
            <person name="Lee Y.H."/>
            <person name="Lumba S."/>
            <person name="McCourt P."/>
            <person name="Mortimer J.C."/>
            <person name="Mutuku J.M."/>
            <person name="Nomura T."/>
            <person name="Sasaki-Sekimoto Y."/>
            <person name="Seto Y."/>
            <person name="Wang Y."/>
            <person name="Wakatake T."/>
            <person name="Sakakibara H."/>
            <person name="Demura T."/>
            <person name="Yamaguchi S."/>
            <person name="Yoneyama K."/>
            <person name="Manabe R.I."/>
            <person name="Nelson D.C."/>
            <person name="Schulman A.H."/>
            <person name="Timko M.P."/>
            <person name="dePamphilis C.W."/>
            <person name="Choi D."/>
            <person name="Shirasu K."/>
        </authorList>
    </citation>
    <scope>NUCLEOTIDE SEQUENCE [LARGE SCALE GENOMIC DNA]</scope>
    <source>
        <strain evidence="3">cv. UVA1</strain>
    </source>
</reference>
<feature type="region of interest" description="Disordered" evidence="1">
    <location>
        <begin position="300"/>
        <end position="322"/>
    </location>
</feature>
<evidence type="ECO:0000313" key="2">
    <source>
        <dbReference type="EMBL" id="GER54707.1"/>
    </source>
</evidence>
<evidence type="ECO:0000313" key="3">
    <source>
        <dbReference type="Proteomes" id="UP000325081"/>
    </source>
</evidence>
<proteinExistence type="predicted"/>
<keyword evidence="3" id="KW-1185">Reference proteome</keyword>
<comment type="caution">
    <text evidence="2">The sequence shown here is derived from an EMBL/GenBank/DDBJ whole genome shotgun (WGS) entry which is preliminary data.</text>
</comment>
<dbReference type="Proteomes" id="UP000325081">
    <property type="component" value="Unassembled WGS sequence"/>
</dbReference>
<organism evidence="2 3">
    <name type="scientific">Striga asiatica</name>
    <name type="common">Asiatic witchweed</name>
    <name type="synonym">Buchnera asiatica</name>
    <dbReference type="NCBI Taxonomy" id="4170"/>
    <lineage>
        <taxon>Eukaryota</taxon>
        <taxon>Viridiplantae</taxon>
        <taxon>Streptophyta</taxon>
        <taxon>Embryophyta</taxon>
        <taxon>Tracheophyta</taxon>
        <taxon>Spermatophyta</taxon>
        <taxon>Magnoliopsida</taxon>
        <taxon>eudicotyledons</taxon>
        <taxon>Gunneridae</taxon>
        <taxon>Pentapetalae</taxon>
        <taxon>asterids</taxon>
        <taxon>lamiids</taxon>
        <taxon>Lamiales</taxon>
        <taxon>Orobanchaceae</taxon>
        <taxon>Buchnereae</taxon>
        <taxon>Striga</taxon>
    </lineage>
</organism>
<dbReference type="AlphaFoldDB" id="A0A5A7RDQ8"/>
<gene>
    <name evidence="2" type="ORF">STAS_32326</name>
</gene>
<feature type="compositionally biased region" description="Basic residues" evidence="1">
    <location>
        <begin position="309"/>
        <end position="322"/>
    </location>
</feature>
<name>A0A5A7RDQ8_STRAF</name>
<accession>A0A5A7RDQ8</accession>
<protein>
    <submittedName>
        <fullName evidence="2">Stilbene synthase 1</fullName>
    </submittedName>
</protein>
<evidence type="ECO:0000256" key="1">
    <source>
        <dbReference type="SAM" id="MobiDB-lite"/>
    </source>
</evidence>
<sequence>MASTWIVAKSNPRPQNISEVNGSGLDNLQVMGHWQSNCIAVVPNKHSPPTHKRILHTLNTRSRRIISLNIKINSHIRKALFVDRACGIVVRVNIQTVGENAHQHILSHHEEILPSSHQMLPGLTRQVFGMPRLIFLRKINFPAVNETRGQRVPKVPRHQVIRADSLSMDLKQGQNFKFQNLDRDLRGPRPSAGHDVRILPTNRRAWENLKRAVWESITRECARAFSLADRACSWAMGHVDALAVTHTSAGTSDRRTTTTALSPRIPLELRLTDVRRIPPAAGSGELRYVAVHLAVAHNPAGTATDRRPQPHVHRMPPCCRKW</sequence>